<dbReference type="AlphaFoldDB" id="A0A1E7L585"/>
<evidence type="ECO:0000313" key="4">
    <source>
        <dbReference type="Proteomes" id="UP000176005"/>
    </source>
</evidence>
<dbReference type="EMBL" id="LJGW01000229">
    <property type="protein sequence ID" value="OEV11365.1"/>
    <property type="molecule type" value="Genomic_DNA"/>
</dbReference>
<name>A0A1E7L585_9ACTN</name>
<keyword evidence="2" id="KW-1133">Transmembrane helix</keyword>
<evidence type="ECO:0000256" key="2">
    <source>
        <dbReference type="SAM" id="Phobius"/>
    </source>
</evidence>
<keyword evidence="4" id="KW-1185">Reference proteome</keyword>
<evidence type="ECO:0000256" key="1">
    <source>
        <dbReference type="SAM" id="MobiDB-lite"/>
    </source>
</evidence>
<reference evidence="3 4" key="1">
    <citation type="journal article" date="2016" name="Front. Microbiol.">
        <title>Comparative Genomics Analysis of Streptomyces Species Reveals Their Adaptation to the Marine Environment and Their Diversity at the Genomic Level.</title>
        <authorList>
            <person name="Tian X."/>
            <person name="Zhang Z."/>
            <person name="Yang T."/>
            <person name="Chen M."/>
            <person name="Li J."/>
            <person name="Chen F."/>
            <person name="Yang J."/>
            <person name="Li W."/>
            <person name="Zhang B."/>
            <person name="Zhang Z."/>
            <person name="Wu J."/>
            <person name="Zhang C."/>
            <person name="Long L."/>
            <person name="Xiao J."/>
        </authorList>
    </citation>
    <scope>NUCLEOTIDE SEQUENCE [LARGE SCALE GENOMIC DNA]</scope>
    <source>
        <strain evidence="3 4">SCSIO 10429</strain>
    </source>
</reference>
<feature type="transmembrane region" description="Helical" evidence="2">
    <location>
        <begin position="117"/>
        <end position="140"/>
    </location>
</feature>
<comment type="caution">
    <text evidence="3">The sequence shown here is derived from an EMBL/GenBank/DDBJ whole genome shotgun (WGS) entry which is preliminary data.</text>
</comment>
<accession>A0A1E7L585</accession>
<proteinExistence type="predicted"/>
<dbReference type="Proteomes" id="UP000176005">
    <property type="component" value="Unassembled WGS sequence"/>
</dbReference>
<evidence type="ECO:0000313" key="3">
    <source>
        <dbReference type="EMBL" id="OEV11365.1"/>
    </source>
</evidence>
<protein>
    <submittedName>
        <fullName evidence="3">Uncharacterized protein</fullName>
    </submittedName>
</protein>
<gene>
    <name evidence="3" type="ORF">AN218_13270</name>
</gene>
<feature type="region of interest" description="Disordered" evidence="1">
    <location>
        <begin position="196"/>
        <end position="215"/>
    </location>
</feature>
<keyword evidence="2" id="KW-0472">Membrane</keyword>
<organism evidence="3 4">
    <name type="scientific">Streptomyces nanshensis</name>
    <dbReference type="NCBI Taxonomy" id="518642"/>
    <lineage>
        <taxon>Bacteria</taxon>
        <taxon>Bacillati</taxon>
        <taxon>Actinomycetota</taxon>
        <taxon>Actinomycetes</taxon>
        <taxon>Kitasatosporales</taxon>
        <taxon>Streptomycetaceae</taxon>
        <taxon>Streptomyces</taxon>
    </lineage>
</organism>
<keyword evidence="2" id="KW-0812">Transmembrane</keyword>
<sequence>MTGALLEDFGGRVYLDRELPPGGVKAYKTARKQGVRSIGMWTDPHRRHRWARIVTTPATGGAPQRYEVYGGEQEHLLGSIQRERSFTAGHLRTRWLLQPQGQAAAVGYKGRLAWWCIWYLIFPVQCVLGVASLIGGGDLFRTPRRTGYRRNGTRILDYGRGLQDHFRLTATNPEDWDPRLLAALLALHTSHDGITGDSWDAGAPDPDEQASPGTE</sequence>